<protein>
    <submittedName>
        <fullName evidence="1">Uncharacterized protein</fullName>
    </submittedName>
</protein>
<keyword evidence="2" id="KW-1185">Reference proteome</keyword>
<sequence>MRWILEEPGYEVDDRREEVLQECPPGRFLIGTTPQPLVALANCLYEASATAVDRARFADARNALRRVQEHAGPFWLENPHGSFSSQKPLMWRSVELQEKELIDLFDCYEEGWFPVTVDDGETDVFRAAISAVLRTIDNEELVSRIDATETQLRELVHHMK</sequence>
<gene>
    <name evidence="1" type="ORF">AAU01_22260</name>
</gene>
<dbReference type="EMBL" id="BJMD01000012">
    <property type="protein sequence ID" value="GEB19471.1"/>
    <property type="molecule type" value="Genomic_DNA"/>
</dbReference>
<proteinExistence type="predicted"/>
<reference evidence="1 2" key="1">
    <citation type="submission" date="2019-06" db="EMBL/GenBank/DDBJ databases">
        <title>Whole genome shotgun sequence of Paenarthrobacter aurescens NBRC 12136.</title>
        <authorList>
            <person name="Hosoyama A."/>
            <person name="Uohara A."/>
            <person name="Ohji S."/>
            <person name="Ichikawa N."/>
        </authorList>
    </citation>
    <scope>NUCLEOTIDE SEQUENCE [LARGE SCALE GENOMIC DNA]</scope>
    <source>
        <strain evidence="1 2">NBRC 12136</strain>
    </source>
</reference>
<name>A0A4Y3NKG4_PAEAU</name>
<accession>A0A4Y3NKG4</accession>
<evidence type="ECO:0000313" key="1">
    <source>
        <dbReference type="EMBL" id="GEB19471.1"/>
    </source>
</evidence>
<evidence type="ECO:0000313" key="2">
    <source>
        <dbReference type="Proteomes" id="UP000317715"/>
    </source>
</evidence>
<dbReference type="GeneID" id="97300336"/>
<dbReference type="Proteomes" id="UP000317715">
    <property type="component" value="Unassembled WGS sequence"/>
</dbReference>
<dbReference type="AlphaFoldDB" id="A0A4Y3NKG4"/>
<comment type="caution">
    <text evidence="1">The sequence shown here is derived from an EMBL/GenBank/DDBJ whole genome shotgun (WGS) entry which is preliminary data.</text>
</comment>
<organism evidence="1 2">
    <name type="scientific">Paenarthrobacter aurescens</name>
    <name type="common">Arthrobacter aurescens</name>
    <dbReference type="NCBI Taxonomy" id="43663"/>
    <lineage>
        <taxon>Bacteria</taxon>
        <taxon>Bacillati</taxon>
        <taxon>Actinomycetota</taxon>
        <taxon>Actinomycetes</taxon>
        <taxon>Micrococcales</taxon>
        <taxon>Micrococcaceae</taxon>
        <taxon>Paenarthrobacter</taxon>
    </lineage>
</organism>
<dbReference type="RefSeq" id="WP_141283680.1">
    <property type="nucleotide sequence ID" value="NZ_BAAAWK010000001.1"/>
</dbReference>